<gene>
    <name evidence="2" type="primary">LOC131801116</name>
</gene>
<dbReference type="RefSeq" id="XP_058975207.1">
    <property type="nucleotide sequence ID" value="XM_059119224.1"/>
</dbReference>
<organism evidence="1 2">
    <name type="scientific">Musca domestica</name>
    <name type="common">House fly</name>
    <dbReference type="NCBI Taxonomy" id="7370"/>
    <lineage>
        <taxon>Eukaryota</taxon>
        <taxon>Metazoa</taxon>
        <taxon>Ecdysozoa</taxon>
        <taxon>Arthropoda</taxon>
        <taxon>Hexapoda</taxon>
        <taxon>Insecta</taxon>
        <taxon>Pterygota</taxon>
        <taxon>Neoptera</taxon>
        <taxon>Endopterygota</taxon>
        <taxon>Diptera</taxon>
        <taxon>Brachycera</taxon>
        <taxon>Muscomorpha</taxon>
        <taxon>Muscoidea</taxon>
        <taxon>Muscidae</taxon>
        <taxon>Musca</taxon>
    </lineage>
</organism>
<protein>
    <submittedName>
        <fullName evidence="2">Uncharacterized protein LOC131801116</fullName>
    </submittedName>
</protein>
<dbReference type="Proteomes" id="UP001652621">
    <property type="component" value="Unplaced"/>
</dbReference>
<reference evidence="2" key="1">
    <citation type="submission" date="2025-08" db="UniProtKB">
        <authorList>
            <consortium name="RefSeq"/>
        </authorList>
    </citation>
    <scope>IDENTIFICATION</scope>
    <source>
        <strain evidence="2">Aabys</strain>
        <tissue evidence="2">Whole body</tissue>
    </source>
</reference>
<evidence type="ECO:0000313" key="1">
    <source>
        <dbReference type="Proteomes" id="UP001652621"/>
    </source>
</evidence>
<evidence type="ECO:0000313" key="2">
    <source>
        <dbReference type="RefSeq" id="XP_058975207.1"/>
    </source>
</evidence>
<proteinExistence type="predicted"/>
<accession>A0ABM3UNU5</accession>
<keyword evidence="1" id="KW-1185">Reference proteome</keyword>
<sequence>MEMLPGRQASERRDLIQGDPNRPKWCEFLITLFLFSILQRRLGKFIMEQYTTEHRAQAVVNFVQRVCRRQCTGNRKQSGFRNTKQEKFATTWPFKRVAAENFAYHKNVSIRNSTCPRIEADTSNDLTVALLSHINNNLTVR</sequence>
<dbReference type="GeneID" id="131801116"/>
<name>A0ABM3UNU5_MUSDO</name>